<feature type="region of interest" description="Disordered" evidence="1">
    <location>
        <begin position="42"/>
        <end position="75"/>
    </location>
</feature>
<feature type="region of interest" description="Disordered" evidence="1">
    <location>
        <begin position="1"/>
        <end position="20"/>
    </location>
</feature>
<accession>A0A505DPH4</accession>
<organism evidence="2 3">
    <name type="scientific">Streptomyces sporangiiformans</name>
    <dbReference type="NCBI Taxonomy" id="2315329"/>
    <lineage>
        <taxon>Bacteria</taxon>
        <taxon>Bacillati</taxon>
        <taxon>Actinomycetota</taxon>
        <taxon>Actinomycetes</taxon>
        <taxon>Kitasatosporales</taxon>
        <taxon>Streptomycetaceae</taxon>
        <taxon>Streptomyces</taxon>
    </lineage>
</organism>
<evidence type="ECO:0000313" key="3">
    <source>
        <dbReference type="Proteomes" id="UP000317378"/>
    </source>
</evidence>
<dbReference type="AlphaFoldDB" id="A0A505DPH4"/>
<sequence length="75" mass="7745">MVSPVSRFGPLSPHPLSTPPSDALVRLLGRGRASVLAALDEPVGMWGRGISRPDAAPPSPPSTSARPSHRDGCPP</sequence>
<evidence type="ECO:0000313" key="2">
    <source>
        <dbReference type="EMBL" id="TPQ23107.1"/>
    </source>
</evidence>
<evidence type="ECO:0000256" key="1">
    <source>
        <dbReference type="SAM" id="MobiDB-lite"/>
    </source>
</evidence>
<proteinExistence type="predicted"/>
<protein>
    <submittedName>
        <fullName evidence="2">Uncharacterized protein</fullName>
    </submittedName>
</protein>
<dbReference type="EMBL" id="VCHX02000065">
    <property type="protein sequence ID" value="TPQ23107.1"/>
    <property type="molecule type" value="Genomic_DNA"/>
</dbReference>
<dbReference type="Proteomes" id="UP000317378">
    <property type="component" value="Unassembled WGS sequence"/>
</dbReference>
<gene>
    <name evidence="2" type="ORF">FGD71_006105</name>
</gene>
<name>A0A505DPH4_9ACTN</name>
<comment type="caution">
    <text evidence="2">The sequence shown here is derived from an EMBL/GenBank/DDBJ whole genome shotgun (WGS) entry which is preliminary data.</text>
</comment>
<keyword evidence="3" id="KW-1185">Reference proteome</keyword>
<reference evidence="2 3" key="1">
    <citation type="submission" date="2019-06" db="EMBL/GenBank/DDBJ databases">
        <title>Streptomyces sporangiiformans sp. nov., a novel actinomycete isolated from soil in Mount Song.</title>
        <authorList>
            <person name="Han L."/>
        </authorList>
    </citation>
    <scope>NUCLEOTIDE SEQUENCE [LARGE SCALE GENOMIC DNA]</scope>
    <source>
        <strain evidence="2 3">NEAU-SSA 1</strain>
    </source>
</reference>